<dbReference type="KEGG" id="msk:MSUIS_05280"/>
<protein>
    <submittedName>
        <fullName evidence="2">Uncharacterized protein</fullName>
    </submittedName>
</protein>
<accession>F0V1U0</accession>
<dbReference type="AlphaFoldDB" id="F0V1U0"/>
<feature type="region of interest" description="Disordered" evidence="1">
    <location>
        <begin position="207"/>
        <end position="227"/>
    </location>
</feature>
<gene>
    <name evidence="2" type="ORF">MSUIS_05280</name>
</gene>
<evidence type="ECO:0000313" key="2">
    <source>
        <dbReference type="EMBL" id="CBZ40621.1"/>
    </source>
</evidence>
<evidence type="ECO:0000313" key="3">
    <source>
        <dbReference type="Proteomes" id="UP000008645"/>
    </source>
</evidence>
<dbReference type="HOGENOM" id="CLU_065560_0_0_14"/>
<dbReference type="Proteomes" id="UP000008645">
    <property type="component" value="Chromosome"/>
</dbReference>
<organism evidence="2 3">
    <name type="scientific">Mycoplasma suis (strain KI_3806)</name>
    <dbReference type="NCBI Taxonomy" id="708248"/>
    <lineage>
        <taxon>Bacteria</taxon>
        <taxon>Bacillati</taxon>
        <taxon>Mycoplasmatota</taxon>
        <taxon>Mollicutes</taxon>
        <taxon>Mycoplasmataceae</taxon>
        <taxon>Mycoplasma</taxon>
    </lineage>
</organism>
<name>F0V1U0_MYCS3</name>
<evidence type="ECO:0000256" key="1">
    <source>
        <dbReference type="SAM" id="MobiDB-lite"/>
    </source>
</evidence>
<dbReference type="EMBL" id="FQ790233">
    <property type="protein sequence ID" value="CBZ40621.1"/>
    <property type="molecule type" value="Genomic_DNA"/>
</dbReference>
<reference evidence="2 3" key="1">
    <citation type="journal article" date="2011" name="J. Bacteriol.">
        <title>Complete genome sequence of the hemotrophic Mycoplasma suis strain KI3806.</title>
        <authorList>
            <person name="Oehlerking J."/>
            <person name="Kube M."/>
            <person name="Felder K.M."/>
            <person name="Matter D."/>
            <person name="Wittenbrink M.M."/>
            <person name="Schwarzenbach S."/>
            <person name="Kramer M.M."/>
            <person name="Hoelzle K."/>
            <person name="Hoelzle L.E."/>
        </authorList>
    </citation>
    <scope>NUCLEOTIDE SEQUENCE [LARGE SCALE GENOMIC DNA]</scope>
    <source>
        <strain evidence="3">KI_3806</strain>
    </source>
</reference>
<sequence>MKANLALLTIFSVGGGSTPLIISSSPSSWFSSQSSTSFAGGALNKGDFEVKGEKSLNFEGHSVEKLETKELSQLSESTTSSIKIEEVKSTEIPETKLIVEEKRSASSPIQEIFEAINREKKVNEFNVQREAISLEAKKKLTSPENFKNAFQVLKTNDKFSSEASEDNVEETSDSISAYFLEKEGRESLQTYFEEYLSIKEKQENLNGNFDSSLGNTSESGRRRRSTEISFDKEKAKKLVGALKTINWTVSGLDWGPLFTKYKEKSFSDTDNPFGILFENEEEWKGWASRIEKAKKDKQDYMDTKRLCGLTIYWFTGDSTCYPDLPKYQKKIKRAEASAEVLIGRRLLRIMNQLQ</sequence>
<dbReference type="RefSeq" id="WP_013609224.1">
    <property type="nucleotide sequence ID" value="NC_015153.1"/>
</dbReference>
<proteinExistence type="predicted"/>